<dbReference type="STRING" id="316274.Haur_2023"/>
<accession>A9AVH5</accession>
<dbReference type="SMR" id="A9AVH5"/>
<dbReference type="GO" id="GO:0016874">
    <property type="term" value="F:ligase activity"/>
    <property type="evidence" value="ECO:0007669"/>
    <property type="project" value="UniProtKB-KW"/>
</dbReference>
<evidence type="ECO:0000256" key="4">
    <source>
        <dbReference type="PROSITE-ProRule" id="PRU00409"/>
    </source>
</evidence>
<dbReference type="InterPro" id="IPR052032">
    <property type="entry name" value="ATP-dep_AA_Ligase"/>
</dbReference>
<dbReference type="Gene3D" id="3.30.470.20">
    <property type="entry name" value="ATP-grasp fold, B domain"/>
    <property type="match status" value="1"/>
</dbReference>
<keyword evidence="7" id="KW-1185">Reference proteome</keyword>
<dbReference type="PROSITE" id="PS50975">
    <property type="entry name" value="ATP_GRASP"/>
    <property type="match status" value="1"/>
</dbReference>
<dbReference type="InParanoid" id="A9AVH5"/>
<proteinExistence type="predicted"/>
<keyword evidence="3 4" id="KW-0067">ATP-binding</keyword>
<dbReference type="SUPFAM" id="SSF56059">
    <property type="entry name" value="Glutathione synthetase ATP-binding domain-like"/>
    <property type="match status" value="1"/>
</dbReference>
<feature type="domain" description="ATP-grasp" evidence="5">
    <location>
        <begin position="113"/>
        <end position="304"/>
    </location>
</feature>
<dbReference type="PANTHER" id="PTHR43585">
    <property type="entry name" value="FUMIPYRROLE BIOSYNTHESIS PROTEIN C"/>
    <property type="match status" value="1"/>
</dbReference>
<dbReference type="PANTHER" id="PTHR43585:SF2">
    <property type="entry name" value="ATP-GRASP ENZYME FSQD"/>
    <property type="match status" value="1"/>
</dbReference>
<dbReference type="InterPro" id="IPR011761">
    <property type="entry name" value="ATP-grasp"/>
</dbReference>
<dbReference type="Gene3D" id="3.30.1490.20">
    <property type="entry name" value="ATP-grasp fold, A domain"/>
    <property type="match status" value="1"/>
</dbReference>
<gene>
    <name evidence="6" type="ordered locus">Haur_2023</name>
</gene>
<evidence type="ECO:0000259" key="5">
    <source>
        <dbReference type="PROSITE" id="PS50975"/>
    </source>
</evidence>
<reference evidence="6 7" key="1">
    <citation type="journal article" date="2011" name="Stand. Genomic Sci.">
        <title>Complete genome sequence of the filamentous gliding predatory bacterium Herpetosiphon aurantiacus type strain (114-95(T)).</title>
        <authorList>
            <person name="Kiss H."/>
            <person name="Nett M."/>
            <person name="Domin N."/>
            <person name="Martin K."/>
            <person name="Maresca J.A."/>
            <person name="Copeland A."/>
            <person name="Lapidus A."/>
            <person name="Lucas S."/>
            <person name="Berry K.W."/>
            <person name="Glavina Del Rio T."/>
            <person name="Dalin E."/>
            <person name="Tice H."/>
            <person name="Pitluck S."/>
            <person name="Richardson P."/>
            <person name="Bruce D."/>
            <person name="Goodwin L."/>
            <person name="Han C."/>
            <person name="Detter J.C."/>
            <person name="Schmutz J."/>
            <person name="Brettin T."/>
            <person name="Land M."/>
            <person name="Hauser L."/>
            <person name="Kyrpides N.C."/>
            <person name="Ivanova N."/>
            <person name="Goker M."/>
            <person name="Woyke T."/>
            <person name="Klenk H.P."/>
            <person name="Bryant D.A."/>
        </authorList>
    </citation>
    <scope>NUCLEOTIDE SEQUENCE [LARGE SCALE GENOMIC DNA]</scope>
    <source>
        <strain evidence="7">ATCC 23779 / DSM 785 / 114-95</strain>
    </source>
</reference>
<dbReference type="HOGENOM" id="CLU_029016_4_1_0"/>
<evidence type="ECO:0000313" key="7">
    <source>
        <dbReference type="Proteomes" id="UP000000787"/>
    </source>
</evidence>
<evidence type="ECO:0000256" key="2">
    <source>
        <dbReference type="ARBA" id="ARBA00022741"/>
    </source>
</evidence>
<dbReference type="GO" id="GO:0005524">
    <property type="term" value="F:ATP binding"/>
    <property type="evidence" value="ECO:0007669"/>
    <property type="project" value="UniProtKB-UniRule"/>
</dbReference>
<evidence type="ECO:0000256" key="1">
    <source>
        <dbReference type="ARBA" id="ARBA00022598"/>
    </source>
</evidence>
<name>A9AVH5_HERA2</name>
<dbReference type="InterPro" id="IPR013815">
    <property type="entry name" value="ATP_grasp_subdomain_1"/>
</dbReference>
<organism evidence="6 7">
    <name type="scientific">Herpetosiphon aurantiacus (strain ATCC 23779 / DSM 785 / 114-95)</name>
    <dbReference type="NCBI Taxonomy" id="316274"/>
    <lineage>
        <taxon>Bacteria</taxon>
        <taxon>Bacillati</taxon>
        <taxon>Chloroflexota</taxon>
        <taxon>Chloroflexia</taxon>
        <taxon>Herpetosiphonales</taxon>
        <taxon>Herpetosiphonaceae</taxon>
        <taxon>Herpetosiphon</taxon>
    </lineage>
</organism>
<dbReference type="Proteomes" id="UP000000787">
    <property type="component" value="Chromosome"/>
</dbReference>
<evidence type="ECO:0000256" key="3">
    <source>
        <dbReference type="ARBA" id="ARBA00022840"/>
    </source>
</evidence>
<protein>
    <recommendedName>
        <fullName evidence="5">ATP-grasp domain-containing protein</fullName>
    </recommendedName>
</protein>
<keyword evidence="2 4" id="KW-0547">Nucleotide-binding</keyword>
<keyword evidence="1" id="KW-0436">Ligase</keyword>
<dbReference type="eggNOG" id="COG0189">
    <property type="taxonomic scope" value="Bacteria"/>
</dbReference>
<dbReference type="KEGG" id="hau:Haur_2023"/>
<dbReference type="GO" id="GO:0046872">
    <property type="term" value="F:metal ion binding"/>
    <property type="evidence" value="ECO:0007669"/>
    <property type="project" value="InterPro"/>
</dbReference>
<dbReference type="EMBL" id="CP000875">
    <property type="protein sequence ID" value="ABX04666.1"/>
    <property type="molecule type" value="Genomic_DNA"/>
</dbReference>
<dbReference type="Pfam" id="PF02655">
    <property type="entry name" value="ATP-grasp_3"/>
    <property type="match status" value="1"/>
</dbReference>
<evidence type="ECO:0000313" key="6">
    <source>
        <dbReference type="EMBL" id="ABX04666.1"/>
    </source>
</evidence>
<dbReference type="AlphaFoldDB" id="A9AVH5"/>
<sequence>MKILVLNRQKPHLAPFGDWLGDLVPQARLFTAANRVQGFQGFAAIQPFENYEDSGLIEFEALRLHRQSPIERIVATSEVDILRAGRLRSYLGLPGQQADSALAFRNKVVMKQHLVNRTQLVNIPIFQAINEPFDIIQFIEQHGYPVIVKPDDGSGSLGAKMLANEDDLAQFLQQPLPRGLEIECFIQGDQYHVDGLLVDNEVCFCWPSQYLGNGLSFTQGWFTASQMLRPEHHLTQRLIAAAKEVLALLPTPPVTSFHLELFHTPGDELFFCEIASRTGGGMINGTIEQAFGINLNQLFIQGQAGMPIDTSRLRAITQPKKIVGWGLVPPQAGVFRGYRQAKPPQPWVLHFDWSIQAGTHSQPAQMSVDQVGGFIVDLTDAPNPEERLIEVWRWAEHQALWEPAGVNA</sequence>
<dbReference type="InterPro" id="IPR003806">
    <property type="entry name" value="ATP-grasp_PylC-type"/>
</dbReference>
<dbReference type="Gene3D" id="3.40.50.20">
    <property type="match status" value="1"/>
</dbReference>
<dbReference type="BioCyc" id="HAUR316274:GHYA-2052-MONOMER"/>